<dbReference type="InterPro" id="IPR004276">
    <property type="entry name" value="GlycoTrans_28_N"/>
</dbReference>
<feature type="domain" description="Glycosyl transferase family 28 C-terminal" evidence="11">
    <location>
        <begin position="214"/>
        <end position="380"/>
    </location>
</feature>
<feature type="domain" description="Glycosyltransferase family 28 N-terminal" evidence="10">
    <location>
        <begin position="18"/>
        <end position="164"/>
    </location>
</feature>
<dbReference type="PANTHER" id="PTHR21015:SF22">
    <property type="entry name" value="GLYCOSYLTRANSFERASE"/>
    <property type="match status" value="1"/>
</dbReference>
<gene>
    <name evidence="12" type="ORF">CA915-51</name>
</gene>
<dbReference type="GO" id="GO:0051301">
    <property type="term" value="P:cell division"/>
    <property type="evidence" value="ECO:0007669"/>
    <property type="project" value="UniProtKB-KW"/>
</dbReference>
<dbReference type="GO" id="GO:0071555">
    <property type="term" value="P:cell wall organization"/>
    <property type="evidence" value="ECO:0007669"/>
    <property type="project" value="UniProtKB-KW"/>
</dbReference>
<keyword evidence="4" id="KW-0808">Transferase</keyword>
<reference evidence="12" key="1">
    <citation type="journal article" date="2010" name="J. Am. Chem. Soc.">
        <title>Tailoring enzyme-rich environmental DNA clones: a source of enzymes for generating libraries of unnatural natural products.</title>
        <authorList>
            <person name="Banik J.J."/>
            <person name="Craig J.W."/>
            <person name="Calle P.Y."/>
            <person name="Brady S.F."/>
        </authorList>
    </citation>
    <scope>NUCLEOTIDE SEQUENCE</scope>
</reference>
<dbReference type="GO" id="GO:0050511">
    <property type="term" value="F:undecaprenyldiphospho-muramoylpentapeptide beta-N-acetylglucosaminyltransferase activity"/>
    <property type="evidence" value="ECO:0007669"/>
    <property type="project" value="InterPro"/>
</dbReference>
<keyword evidence="2" id="KW-0132">Cell division</keyword>
<keyword evidence="7" id="KW-0472">Membrane</keyword>
<dbReference type="AlphaFoldDB" id="E9L1U3"/>
<dbReference type="Pfam" id="PF04101">
    <property type="entry name" value="Glyco_tran_28_C"/>
    <property type="match status" value="1"/>
</dbReference>
<keyword evidence="8" id="KW-0131">Cell cycle</keyword>
<evidence type="ECO:0000256" key="7">
    <source>
        <dbReference type="ARBA" id="ARBA00023136"/>
    </source>
</evidence>
<evidence type="ECO:0000256" key="9">
    <source>
        <dbReference type="ARBA" id="ARBA00023316"/>
    </source>
</evidence>
<dbReference type="CDD" id="cd03785">
    <property type="entry name" value="GT28_MurG"/>
    <property type="match status" value="1"/>
</dbReference>
<evidence type="ECO:0000256" key="8">
    <source>
        <dbReference type="ARBA" id="ARBA00023306"/>
    </source>
</evidence>
<dbReference type="SUPFAM" id="SSF53756">
    <property type="entry name" value="UDP-Glycosyltransferase/glycogen phosphorylase"/>
    <property type="match status" value="1"/>
</dbReference>
<keyword evidence="3" id="KW-0328">Glycosyltransferase</keyword>
<organism evidence="12">
    <name type="scientific">uncultured organism CA915</name>
    <dbReference type="NCBI Taxonomy" id="941422"/>
    <lineage>
        <taxon>unclassified sequences</taxon>
        <taxon>environmental samples</taxon>
    </lineage>
</organism>
<evidence type="ECO:0000256" key="5">
    <source>
        <dbReference type="ARBA" id="ARBA00022960"/>
    </source>
</evidence>
<sequence>MAGMSLYSTERLRALRMIVTGGGTGGHTYPALTAITTLQARLARTGDAPELLWVGVAGSLEATVSARNGIPFKAIITGKLRRSPSWRQLWLNVVDVFRIPLGIAQAVLTVARNRPSVILSTGGYVSVPIGLAARLLRVPYLLHEQTLILGLANRILSRVATRVLLSHEASLKHLPPRARARAVVTGNPVRPAVLRGNAAKGLAVYGLDPAVPLVLVTGGASGAQQINRMLTPALPGLLSHCQIVHQCGRLGHAEMQQVASELPATLAHRYIPADFIHDEMPDLLAAATIVIARSGAGTVAELTALGKTCVLIPYPHAAGDEQRITARHLAQRNAAVMLDGDQATPEQLRNTVTSLLADPQLRERLARAATQQGRPDAAEHVVTEILTVAAGAAR</sequence>
<name>E9L1U3_9ZZZZ</name>
<evidence type="ECO:0000256" key="3">
    <source>
        <dbReference type="ARBA" id="ARBA00022676"/>
    </source>
</evidence>
<dbReference type="Gene3D" id="3.40.50.2000">
    <property type="entry name" value="Glycogen Phosphorylase B"/>
    <property type="match status" value="2"/>
</dbReference>
<evidence type="ECO:0000256" key="2">
    <source>
        <dbReference type="ARBA" id="ARBA00022618"/>
    </source>
</evidence>
<dbReference type="Pfam" id="PF03033">
    <property type="entry name" value="Glyco_transf_28"/>
    <property type="match status" value="1"/>
</dbReference>
<protein>
    <submittedName>
        <fullName evidence="12">Uncharacterized protein</fullName>
    </submittedName>
</protein>
<keyword evidence="1" id="KW-1003">Cell membrane</keyword>
<evidence type="ECO:0000313" key="12">
    <source>
        <dbReference type="EMBL" id="ADU56172.1"/>
    </source>
</evidence>
<dbReference type="EMBL" id="HM486076">
    <property type="protein sequence ID" value="ADU56172.1"/>
    <property type="molecule type" value="Genomic_DNA"/>
</dbReference>
<dbReference type="InterPro" id="IPR006009">
    <property type="entry name" value="GlcNAc_MurG"/>
</dbReference>
<evidence type="ECO:0000256" key="6">
    <source>
        <dbReference type="ARBA" id="ARBA00022984"/>
    </source>
</evidence>
<keyword evidence="6" id="KW-0573">Peptidoglycan synthesis</keyword>
<keyword evidence="5" id="KW-0133">Cell shape</keyword>
<evidence type="ECO:0000256" key="4">
    <source>
        <dbReference type="ARBA" id="ARBA00022679"/>
    </source>
</evidence>
<dbReference type="GO" id="GO:0005975">
    <property type="term" value="P:carbohydrate metabolic process"/>
    <property type="evidence" value="ECO:0007669"/>
    <property type="project" value="InterPro"/>
</dbReference>
<keyword evidence="9" id="KW-0961">Cell wall biogenesis/degradation</keyword>
<dbReference type="InterPro" id="IPR007235">
    <property type="entry name" value="Glyco_trans_28_C"/>
</dbReference>
<evidence type="ECO:0000259" key="11">
    <source>
        <dbReference type="Pfam" id="PF04101"/>
    </source>
</evidence>
<accession>E9L1U3</accession>
<evidence type="ECO:0000256" key="1">
    <source>
        <dbReference type="ARBA" id="ARBA00022475"/>
    </source>
</evidence>
<dbReference type="PANTHER" id="PTHR21015">
    <property type="entry name" value="UDP-N-ACETYLGLUCOSAMINE--N-ACETYLMURAMYL-(PENTAPEPTIDE) PYROPHOSPHORYL-UNDECAPRENOL N-ACETYLGLUCOSAMINE TRANSFERASE 1"/>
    <property type="match status" value="1"/>
</dbReference>
<proteinExistence type="inferred from homology"/>
<dbReference type="HAMAP" id="MF_00033">
    <property type="entry name" value="MurG"/>
    <property type="match status" value="1"/>
</dbReference>
<evidence type="ECO:0000259" key="10">
    <source>
        <dbReference type="Pfam" id="PF03033"/>
    </source>
</evidence>